<accession>A0AA92LC63</accession>
<organism evidence="1 2">
    <name type="scientific">Acutalibacter muris</name>
    <dbReference type="NCBI Taxonomy" id="1796620"/>
    <lineage>
        <taxon>Bacteria</taxon>
        <taxon>Bacillati</taxon>
        <taxon>Bacillota</taxon>
        <taxon>Clostridia</taxon>
        <taxon>Eubacteriales</taxon>
        <taxon>Acutalibacteraceae</taxon>
        <taxon>Acutalibacter</taxon>
    </lineage>
</organism>
<gene>
    <name evidence="1" type="ORF">I5Q82_04755</name>
</gene>
<dbReference type="RefSeq" id="WP_157767219.1">
    <property type="nucleotide sequence ID" value="NZ_CP021422.1"/>
</dbReference>
<protein>
    <submittedName>
        <fullName evidence="1">Uncharacterized protein</fullName>
    </submittedName>
</protein>
<evidence type="ECO:0000313" key="1">
    <source>
        <dbReference type="EMBL" id="QQR32173.1"/>
    </source>
</evidence>
<dbReference type="Proteomes" id="UP000596035">
    <property type="component" value="Chromosome"/>
</dbReference>
<sequence>MEILRFNNELLRSIDHTEEEFIEVLAEIDAYERFCEDHPDYPNNRAVLAIENIRENYRERLKKHDFLQEGGQ</sequence>
<evidence type="ECO:0000313" key="2">
    <source>
        <dbReference type="Proteomes" id="UP000596035"/>
    </source>
</evidence>
<dbReference type="EMBL" id="CP065321">
    <property type="protein sequence ID" value="QQR32173.1"/>
    <property type="molecule type" value="Genomic_DNA"/>
</dbReference>
<name>A0AA92LC63_9FIRM</name>
<proteinExistence type="predicted"/>
<reference evidence="1 2" key="1">
    <citation type="submission" date="2020-11" db="EMBL/GenBank/DDBJ databases">
        <title>Closed and high quality bacterial genomes of the OMM12 community.</title>
        <authorList>
            <person name="Marbouty M."/>
            <person name="Lamy-Besnier Q."/>
            <person name="Debarbieux L."/>
            <person name="Koszul R."/>
        </authorList>
    </citation>
    <scope>NUCLEOTIDE SEQUENCE [LARGE SCALE GENOMIC DNA]</scope>
    <source>
        <strain evidence="1 2">KB18</strain>
    </source>
</reference>
<dbReference type="AlphaFoldDB" id="A0AA92LC63"/>